<reference evidence="7" key="1">
    <citation type="submission" date="2017-04" db="EMBL/GenBank/DDBJ databases">
        <authorList>
            <person name="Varghese N."/>
            <person name="Submissions S."/>
        </authorList>
    </citation>
    <scope>NUCLEOTIDE SEQUENCE [LARGE SCALE GENOMIC DNA]</scope>
    <source>
        <strain evidence="7">DSM 16512</strain>
    </source>
</reference>
<dbReference type="PANTHER" id="PTHR33798">
    <property type="entry name" value="FLAVOPROTEIN OXYGENASE"/>
    <property type="match status" value="1"/>
</dbReference>
<evidence type="ECO:0000256" key="2">
    <source>
        <dbReference type="ARBA" id="ARBA00022630"/>
    </source>
</evidence>
<dbReference type="EMBL" id="FWWZ01000001">
    <property type="protein sequence ID" value="SMC08558.1"/>
    <property type="molecule type" value="Genomic_DNA"/>
</dbReference>
<dbReference type="Gene3D" id="2.30.110.10">
    <property type="entry name" value="Electron Transport, Fmn-binding Protein, Chain A"/>
    <property type="match status" value="1"/>
</dbReference>
<dbReference type="PANTHER" id="PTHR33798:SF5">
    <property type="entry name" value="FLAVIN REDUCTASE LIKE DOMAIN-CONTAINING PROTEIN"/>
    <property type="match status" value="1"/>
</dbReference>
<dbReference type="InterPro" id="IPR002563">
    <property type="entry name" value="Flavin_Rdtase-like_dom"/>
</dbReference>
<dbReference type="InterPro" id="IPR012349">
    <property type="entry name" value="Split_barrel_FMN-bd"/>
</dbReference>
<dbReference type="GO" id="GO:0016646">
    <property type="term" value="F:oxidoreductase activity, acting on the CH-NH group of donors, NAD or NADP as acceptor"/>
    <property type="evidence" value="ECO:0007669"/>
    <property type="project" value="UniProtKB-ARBA"/>
</dbReference>
<dbReference type="RefSeq" id="WP_084274833.1">
    <property type="nucleotide sequence ID" value="NZ_AP026671.1"/>
</dbReference>
<protein>
    <submittedName>
        <fullName evidence="6">NADH-FMN oxidoreductase RutF, flavin reductase (DIM6/NTAB) family</fullName>
    </submittedName>
</protein>
<proteinExistence type="inferred from homology"/>
<sequence length="190" mass="21529">MIIDFSPLELKYRYKIMSRSIIPRPIAWIVTEGKTLNIAPFSYFMALSSNPPTLIVSIGHKKDGTQKDTLKNILQTKKCTICSVTPDQITQMHASSESLPEEVSEAEAFGIATKRIVEDFPPIITDSPSAFFCELNQVVDLSGSKTIPLIVEIKKYYIADNYFDPNYNFELDLVARVGREYRLCNKKIEP</sequence>
<evidence type="ECO:0000256" key="3">
    <source>
        <dbReference type="ARBA" id="ARBA00022643"/>
    </source>
</evidence>
<keyword evidence="3" id="KW-0288">FMN</keyword>
<evidence type="ECO:0000313" key="7">
    <source>
        <dbReference type="Proteomes" id="UP000192602"/>
    </source>
</evidence>
<dbReference type="STRING" id="1069081.SAMN05660197_0313"/>
<dbReference type="Proteomes" id="UP000192602">
    <property type="component" value="Unassembled WGS sequence"/>
</dbReference>
<keyword evidence="7" id="KW-1185">Reference proteome</keyword>
<dbReference type="OrthoDB" id="9794638at2"/>
<dbReference type="SMART" id="SM00903">
    <property type="entry name" value="Flavin_Reduct"/>
    <property type="match status" value="1"/>
</dbReference>
<dbReference type="AlphaFoldDB" id="A0A1W1WQH6"/>
<dbReference type="GO" id="GO:0010181">
    <property type="term" value="F:FMN binding"/>
    <property type="evidence" value="ECO:0007669"/>
    <property type="project" value="InterPro"/>
</dbReference>
<evidence type="ECO:0000256" key="1">
    <source>
        <dbReference type="ARBA" id="ARBA00001917"/>
    </source>
</evidence>
<gene>
    <name evidence="6" type="ORF">SAMN05660197_0313</name>
</gene>
<dbReference type="SUPFAM" id="SSF50475">
    <property type="entry name" value="FMN-binding split barrel"/>
    <property type="match status" value="1"/>
</dbReference>
<organism evidence="6 7">
    <name type="scientific">Nitratiruptor tergarcus DSM 16512</name>
    <dbReference type="NCBI Taxonomy" id="1069081"/>
    <lineage>
        <taxon>Bacteria</taxon>
        <taxon>Pseudomonadati</taxon>
        <taxon>Campylobacterota</taxon>
        <taxon>Epsilonproteobacteria</taxon>
        <taxon>Nautiliales</taxon>
        <taxon>Nitratiruptoraceae</taxon>
        <taxon>Nitratiruptor</taxon>
    </lineage>
</organism>
<comment type="similarity">
    <text evidence="4">Belongs to the flavoredoxin family.</text>
</comment>
<keyword evidence="2" id="KW-0285">Flavoprotein</keyword>
<feature type="domain" description="Flavin reductase like" evidence="5">
    <location>
        <begin position="19"/>
        <end position="164"/>
    </location>
</feature>
<name>A0A1W1WQH6_9BACT</name>
<evidence type="ECO:0000313" key="6">
    <source>
        <dbReference type="EMBL" id="SMC08558.1"/>
    </source>
</evidence>
<accession>A0A1W1WQH6</accession>
<evidence type="ECO:0000256" key="4">
    <source>
        <dbReference type="ARBA" id="ARBA00038054"/>
    </source>
</evidence>
<dbReference type="Pfam" id="PF01613">
    <property type="entry name" value="Flavin_Reduct"/>
    <property type="match status" value="1"/>
</dbReference>
<evidence type="ECO:0000259" key="5">
    <source>
        <dbReference type="SMART" id="SM00903"/>
    </source>
</evidence>
<comment type="cofactor">
    <cofactor evidence="1">
        <name>FMN</name>
        <dbReference type="ChEBI" id="CHEBI:58210"/>
    </cofactor>
</comment>